<reference evidence="1 2" key="1">
    <citation type="submission" date="2016-07" db="EMBL/GenBank/DDBJ databases">
        <title>Draft genome of the white-rot fungus Obba rivulosa 3A-2.</title>
        <authorList>
            <consortium name="DOE Joint Genome Institute"/>
            <person name="Miettinen O."/>
            <person name="Riley R."/>
            <person name="Acob R."/>
            <person name="Barry K."/>
            <person name="Cullen D."/>
            <person name="De Vries R."/>
            <person name="Hainaut M."/>
            <person name="Hatakka A."/>
            <person name="Henrissat B."/>
            <person name="Hilden K."/>
            <person name="Kuo R."/>
            <person name="Labutti K."/>
            <person name="Lipzen A."/>
            <person name="Makela M.R."/>
            <person name="Sandor L."/>
            <person name="Spatafora J.W."/>
            <person name="Grigoriev I.V."/>
            <person name="Hibbett D.S."/>
        </authorList>
    </citation>
    <scope>NUCLEOTIDE SEQUENCE [LARGE SCALE GENOMIC DNA]</scope>
    <source>
        <strain evidence="1 2">3A-2</strain>
    </source>
</reference>
<proteinExistence type="predicted"/>
<dbReference type="AlphaFoldDB" id="A0A8E2DNC1"/>
<dbReference type="Proteomes" id="UP000250043">
    <property type="component" value="Unassembled WGS sequence"/>
</dbReference>
<keyword evidence="2" id="KW-1185">Reference proteome</keyword>
<dbReference type="EMBL" id="KV722426">
    <property type="protein sequence ID" value="OCH89458.1"/>
    <property type="molecule type" value="Genomic_DNA"/>
</dbReference>
<sequence>MASGTGPTQVVHGCSTRITLFWSVSAISVTTLCIASCLNLKLDLFSFYPTYSSSLPVSSLFPLSSDLRRRTTPSSGATGISRGPPVSRTVHFFVTTEGQRSHTLRPSSLNKFLTHPILIAASNVVLPVILSIEVHVVVAAEGRHRPVLYLPFSSTFLTSALPRISAFMLLHTVPIHTSSLVGEKEYRHSADTDATARERSTRDDPYTEAGLVTSKIAHTIDTKHSNIRGYNTHSMKRADARSNGIAVSRTWSPICDSVISDRAIQVTVVSYPRPQLPEDVWWLIVQAIDDYRTVMACGCTCTGLRMMVQRFLPSDSEFRLRDRRSLTNLCRRHWLHTHHIRTISLKPDMLTTSAVELAGKITRLRSIIVVDLEGHRPISLNMRTMLALRTFKNVTQLDLLGVCFATFADIGRLLCAFLSLKYLGINRVSCVHDTQHTHGANSIGLESLRLALLESHVVPRSDLHSAKYLLTAPLLAKTISELTIESTDTTLSRLMPRFAIHPLAYLSNLRDLTIKLNECSTSNPGYTASIFMTHIPPNRIARLCITFDYLQQHQKDPYFALERCCEYFNGLDEILSSPHFSGLSEVRFKLWDVGLRNVQYLRMAKSRLFLRLQSREIFEFTASETSMGSPTAIIVRMGAGG</sequence>
<gene>
    <name evidence="1" type="ORF">OBBRIDRAFT_663816</name>
</gene>
<evidence type="ECO:0000313" key="1">
    <source>
        <dbReference type="EMBL" id="OCH89458.1"/>
    </source>
</evidence>
<evidence type="ECO:0000313" key="2">
    <source>
        <dbReference type="Proteomes" id="UP000250043"/>
    </source>
</evidence>
<organism evidence="1 2">
    <name type="scientific">Obba rivulosa</name>
    <dbReference type="NCBI Taxonomy" id="1052685"/>
    <lineage>
        <taxon>Eukaryota</taxon>
        <taxon>Fungi</taxon>
        <taxon>Dikarya</taxon>
        <taxon>Basidiomycota</taxon>
        <taxon>Agaricomycotina</taxon>
        <taxon>Agaricomycetes</taxon>
        <taxon>Polyporales</taxon>
        <taxon>Gelatoporiaceae</taxon>
        <taxon>Obba</taxon>
    </lineage>
</organism>
<accession>A0A8E2DNC1</accession>
<protein>
    <recommendedName>
        <fullName evidence="3">F-box domain-containing protein</fullName>
    </recommendedName>
</protein>
<evidence type="ECO:0008006" key="3">
    <source>
        <dbReference type="Google" id="ProtNLM"/>
    </source>
</evidence>
<name>A0A8E2DNC1_9APHY</name>